<comment type="caution">
    <text evidence="1">The sequence shown here is derived from an EMBL/GenBank/DDBJ whole genome shotgun (WGS) entry which is preliminary data.</text>
</comment>
<accession>A0ABD6AUA9</accession>
<evidence type="ECO:0008006" key="3">
    <source>
        <dbReference type="Google" id="ProtNLM"/>
    </source>
</evidence>
<protein>
    <recommendedName>
        <fullName evidence="3">Lipoprotein</fullName>
    </recommendedName>
</protein>
<dbReference type="Proteomes" id="UP001597187">
    <property type="component" value="Unassembled WGS sequence"/>
</dbReference>
<reference evidence="1 2" key="1">
    <citation type="journal article" date="2019" name="Int. J. Syst. Evol. Microbiol.">
        <title>The Global Catalogue of Microorganisms (GCM) 10K type strain sequencing project: providing services to taxonomists for standard genome sequencing and annotation.</title>
        <authorList>
            <consortium name="The Broad Institute Genomics Platform"/>
            <consortium name="The Broad Institute Genome Sequencing Center for Infectious Disease"/>
            <person name="Wu L."/>
            <person name="Ma J."/>
        </authorList>
    </citation>
    <scope>NUCLEOTIDE SEQUENCE [LARGE SCALE GENOMIC DNA]</scope>
    <source>
        <strain evidence="1 2">CGMCC 1.12563</strain>
    </source>
</reference>
<dbReference type="AlphaFoldDB" id="A0ABD6AUA9"/>
<dbReference type="RefSeq" id="WP_250873264.1">
    <property type="nucleotide sequence ID" value="NZ_JALXFV010000003.1"/>
</dbReference>
<sequence length="160" mass="17104">MNRRAFLRSATPLALVGLAGCSGLAASPNGADSSFVDDWDCAFTEGGDMCRRLEQTEVDHFVYLVRENTIRIEGCYSYGPSDCDDPAVLGVGYDADADELVARFGAKDGKNAVEEYFHPGCNGASAIVGYSMTVRTTGLPETVRVVEAGSGEERSATYRP</sequence>
<gene>
    <name evidence="1" type="ORF">ACFSBT_08475</name>
</gene>
<proteinExistence type="predicted"/>
<organism evidence="1 2">
    <name type="scientific">Halomarina rubra</name>
    <dbReference type="NCBI Taxonomy" id="2071873"/>
    <lineage>
        <taxon>Archaea</taxon>
        <taxon>Methanobacteriati</taxon>
        <taxon>Methanobacteriota</taxon>
        <taxon>Stenosarchaea group</taxon>
        <taxon>Halobacteria</taxon>
        <taxon>Halobacteriales</taxon>
        <taxon>Natronomonadaceae</taxon>
        <taxon>Halomarina</taxon>
    </lineage>
</organism>
<name>A0ABD6AUA9_9EURY</name>
<dbReference type="PROSITE" id="PS51257">
    <property type="entry name" value="PROKAR_LIPOPROTEIN"/>
    <property type="match status" value="1"/>
</dbReference>
<evidence type="ECO:0000313" key="2">
    <source>
        <dbReference type="Proteomes" id="UP001597187"/>
    </source>
</evidence>
<dbReference type="EMBL" id="JBHUDC010000003">
    <property type="protein sequence ID" value="MFD1513311.1"/>
    <property type="molecule type" value="Genomic_DNA"/>
</dbReference>
<keyword evidence="2" id="KW-1185">Reference proteome</keyword>
<evidence type="ECO:0000313" key="1">
    <source>
        <dbReference type="EMBL" id="MFD1513311.1"/>
    </source>
</evidence>